<dbReference type="OrthoDB" id="4425833at2"/>
<dbReference type="Pfam" id="PF00005">
    <property type="entry name" value="ABC_tran"/>
    <property type="match status" value="1"/>
</dbReference>
<dbReference type="InterPro" id="IPR003593">
    <property type="entry name" value="AAA+_ATPase"/>
</dbReference>
<dbReference type="GO" id="GO:0016887">
    <property type="term" value="F:ATP hydrolysis activity"/>
    <property type="evidence" value="ECO:0007669"/>
    <property type="project" value="InterPro"/>
</dbReference>
<feature type="domain" description="ABC transporter" evidence="4">
    <location>
        <begin position="3"/>
        <end position="214"/>
    </location>
</feature>
<dbReference type="InterPro" id="IPR027417">
    <property type="entry name" value="P-loop_NTPase"/>
</dbReference>
<dbReference type="GO" id="GO:0022857">
    <property type="term" value="F:transmembrane transporter activity"/>
    <property type="evidence" value="ECO:0007669"/>
    <property type="project" value="TreeGrafter"/>
</dbReference>
<dbReference type="RefSeq" id="WP_121649272.1">
    <property type="nucleotide sequence ID" value="NZ_RCUX01000010.1"/>
</dbReference>
<dbReference type="GO" id="GO:0005886">
    <property type="term" value="C:plasma membrane"/>
    <property type="evidence" value="ECO:0007669"/>
    <property type="project" value="TreeGrafter"/>
</dbReference>
<dbReference type="PANTHER" id="PTHR24220:SF689">
    <property type="entry name" value="LIPOPROTEIN-RELEASING SYSTEM ATP-BINDING PROTEIN LOLD"/>
    <property type="match status" value="1"/>
</dbReference>
<proteinExistence type="inferred from homology"/>
<name>A0A3L7A357_9MICO</name>
<dbReference type="PROSITE" id="PS50893">
    <property type="entry name" value="ABC_TRANSPORTER_2"/>
    <property type="match status" value="1"/>
</dbReference>
<comment type="similarity">
    <text evidence="1">Belongs to the ABC transporter superfamily.</text>
</comment>
<dbReference type="SUPFAM" id="SSF52540">
    <property type="entry name" value="P-loop containing nucleoside triphosphate hydrolases"/>
    <property type="match status" value="1"/>
</dbReference>
<gene>
    <name evidence="5" type="ORF">D9V32_12595</name>
</gene>
<evidence type="ECO:0000259" key="4">
    <source>
        <dbReference type="PROSITE" id="PS50893"/>
    </source>
</evidence>
<keyword evidence="6" id="KW-1185">Reference proteome</keyword>
<dbReference type="InterPro" id="IPR017871">
    <property type="entry name" value="ABC_transporter-like_CS"/>
</dbReference>
<dbReference type="PANTHER" id="PTHR24220">
    <property type="entry name" value="IMPORT ATP-BINDING PROTEIN"/>
    <property type="match status" value="1"/>
</dbReference>
<reference evidence="5 6" key="1">
    <citation type="submission" date="2018-10" db="EMBL/GenBank/DDBJ databases">
        <authorList>
            <person name="Li J."/>
        </authorList>
    </citation>
    <scope>NUCLEOTIDE SEQUENCE [LARGE SCALE GENOMIC DNA]</scope>
    <source>
        <strain evidence="5 6">IF 016277</strain>
    </source>
</reference>
<dbReference type="InterPro" id="IPR015854">
    <property type="entry name" value="ABC_transpr_LolD-like"/>
</dbReference>
<dbReference type="Proteomes" id="UP000272503">
    <property type="component" value="Unassembled WGS sequence"/>
</dbReference>
<dbReference type="EMBL" id="RCUX01000010">
    <property type="protein sequence ID" value="RLP74524.1"/>
    <property type="molecule type" value="Genomic_DNA"/>
</dbReference>
<accession>A0A3L7A357</accession>
<dbReference type="Gene3D" id="3.40.50.300">
    <property type="entry name" value="P-loop containing nucleotide triphosphate hydrolases"/>
    <property type="match status" value="1"/>
</dbReference>
<evidence type="ECO:0000256" key="3">
    <source>
        <dbReference type="ARBA" id="ARBA00022840"/>
    </source>
</evidence>
<evidence type="ECO:0000256" key="2">
    <source>
        <dbReference type="ARBA" id="ARBA00022741"/>
    </source>
</evidence>
<dbReference type="AlphaFoldDB" id="A0A3L7A357"/>
<evidence type="ECO:0000313" key="5">
    <source>
        <dbReference type="EMBL" id="RLP74524.1"/>
    </source>
</evidence>
<dbReference type="PROSITE" id="PS00211">
    <property type="entry name" value="ABC_TRANSPORTER_1"/>
    <property type="match status" value="1"/>
</dbReference>
<keyword evidence="2" id="KW-0547">Nucleotide-binding</keyword>
<dbReference type="InterPro" id="IPR003439">
    <property type="entry name" value="ABC_transporter-like_ATP-bd"/>
</dbReference>
<evidence type="ECO:0000313" key="6">
    <source>
        <dbReference type="Proteomes" id="UP000272503"/>
    </source>
</evidence>
<keyword evidence="3 5" id="KW-0067">ATP-binding</keyword>
<sequence>MPLIMTDVDYAFPSARAPLFSQLSLTFQEGALTAVSGPSGSGKSTLLDLLGGLREPTSGHIYSEIRGVRGPVTAASWIVQHNPVLLGRTAAENVALSLLSAGSTHRDARRNAVKMLGEMGLEDRVDEPVSRLSGGEIQRVCIARCLLGPSSVILADEPTGQLDRENSTLIYHALKRAAFMGRIVVIATHDAILMQDCDRNIVLDKGKRDISASI</sequence>
<evidence type="ECO:0000256" key="1">
    <source>
        <dbReference type="ARBA" id="ARBA00005417"/>
    </source>
</evidence>
<dbReference type="GO" id="GO:0005524">
    <property type="term" value="F:ATP binding"/>
    <property type="evidence" value="ECO:0007669"/>
    <property type="project" value="UniProtKB-KW"/>
</dbReference>
<dbReference type="SMART" id="SM00382">
    <property type="entry name" value="AAA"/>
    <property type="match status" value="1"/>
</dbReference>
<protein>
    <submittedName>
        <fullName evidence="5">ATP-binding cassette domain-containing protein</fullName>
    </submittedName>
</protein>
<comment type="caution">
    <text evidence="5">The sequence shown here is derived from an EMBL/GenBank/DDBJ whole genome shotgun (WGS) entry which is preliminary data.</text>
</comment>
<organism evidence="5 6">
    <name type="scientific">Mycetocola tolaasinivorans</name>
    <dbReference type="NCBI Taxonomy" id="76635"/>
    <lineage>
        <taxon>Bacteria</taxon>
        <taxon>Bacillati</taxon>
        <taxon>Actinomycetota</taxon>
        <taxon>Actinomycetes</taxon>
        <taxon>Micrococcales</taxon>
        <taxon>Microbacteriaceae</taxon>
        <taxon>Mycetocola</taxon>
    </lineage>
</organism>